<dbReference type="InterPro" id="IPR009057">
    <property type="entry name" value="Homeodomain-like_sf"/>
</dbReference>
<name>A0A2S4VZT1_9BASI</name>
<dbReference type="AlphaFoldDB" id="A0A2S4VZT1"/>
<dbReference type="InterPro" id="IPR051000">
    <property type="entry name" value="Homeobox_DNA-bind_prot"/>
</dbReference>
<dbReference type="GO" id="GO:0005634">
    <property type="term" value="C:nucleus"/>
    <property type="evidence" value="ECO:0007669"/>
    <property type="project" value="UniProtKB-SubCell"/>
</dbReference>
<feature type="compositionally biased region" description="Basic and acidic residues" evidence="7">
    <location>
        <begin position="323"/>
        <end position="333"/>
    </location>
</feature>
<dbReference type="Gene3D" id="1.10.10.60">
    <property type="entry name" value="Homeodomain-like"/>
    <property type="match status" value="1"/>
</dbReference>
<evidence type="ECO:0000256" key="5">
    <source>
        <dbReference type="PROSITE-ProRule" id="PRU00108"/>
    </source>
</evidence>
<dbReference type="InterPro" id="IPR001356">
    <property type="entry name" value="HD"/>
</dbReference>
<evidence type="ECO:0000256" key="2">
    <source>
        <dbReference type="ARBA" id="ARBA00023125"/>
    </source>
</evidence>
<evidence type="ECO:0000313" key="9">
    <source>
        <dbReference type="EMBL" id="POW15011.1"/>
    </source>
</evidence>
<keyword evidence="3 5" id="KW-0371">Homeobox</keyword>
<feature type="DNA-binding region" description="Homeobox" evidence="5">
    <location>
        <begin position="74"/>
        <end position="133"/>
    </location>
</feature>
<feature type="region of interest" description="Disordered" evidence="7">
    <location>
        <begin position="126"/>
        <end position="158"/>
    </location>
</feature>
<feature type="region of interest" description="Disordered" evidence="7">
    <location>
        <begin position="268"/>
        <end position="347"/>
    </location>
</feature>
<feature type="domain" description="Homeobox" evidence="8">
    <location>
        <begin position="72"/>
        <end position="132"/>
    </location>
</feature>
<dbReference type="SUPFAM" id="SSF46689">
    <property type="entry name" value="Homeodomain-like"/>
    <property type="match status" value="1"/>
</dbReference>
<feature type="region of interest" description="Disordered" evidence="7">
    <location>
        <begin position="432"/>
        <end position="611"/>
    </location>
</feature>
<feature type="compositionally biased region" description="Polar residues" evidence="7">
    <location>
        <begin position="432"/>
        <end position="445"/>
    </location>
</feature>
<evidence type="ECO:0000313" key="10">
    <source>
        <dbReference type="Proteomes" id="UP000239156"/>
    </source>
</evidence>
<dbReference type="PANTHER" id="PTHR24324:SF5">
    <property type="entry name" value="HEMATOPOIETICALLY-EXPRESSED HOMEOBOX PROTEIN HHEX"/>
    <property type="match status" value="1"/>
</dbReference>
<protein>
    <recommendedName>
        <fullName evidence="8">Homeobox domain-containing protein</fullName>
    </recommendedName>
</protein>
<dbReference type="EMBL" id="PKSL01000015">
    <property type="protein sequence ID" value="POW15011.1"/>
    <property type="molecule type" value="Genomic_DNA"/>
</dbReference>
<evidence type="ECO:0000256" key="4">
    <source>
        <dbReference type="ARBA" id="ARBA00023242"/>
    </source>
</evidence>
<feature type="compositionally biased region" description="Polar residues" evidence="7">
    <location>
        <begin position="1"/>
        <end position="28"/>
    </location>
</feature>
<comment type="caution">
    <text evidence="9">The sequence shown here is derived from an EMBL/GenBank/DDBJ whole genome shotgun (WGS) entry which is preliminary data.</text>
</comment>
<feature type="compositionally biased region" description="Low complexity" evidence="7">
    <location>
        <begin position="446"/>
        <end position="460"/>
    </location>
</feature>
<sequence length="611" mass="66591">MSSFESSVVSPTQATSHQASPPTTQSNPDAEGSIFAHQKWNSTAHEPQLYLTRLPTVTPASDINSARSLQLGVPRPKRKRITPEQLEVLSNLFEYTDTPTFDLREAIGAKLGMSNREVQVWFQNRRAKVNRQRAPTNTQATLQDRPPPSTSQQDPSRVTYGRLKCSSSEVLLPGVSTMIHSFIMGLIAAYIGSSEMFPREGKIGSGAAQDMADDQDSLTGDAKNSMRLAISTDASRSTYSLAPLLPPFQPTAPGVNSIQDGLVRRPLRDCSQPATRPSSPQDTSGSNRIHRSDLQLRSPSGSHRRIIPITPGSPYSRKWLPRRAPETSCHDHPAAPLSPRRSSTDPELQSAILPDHLPSHHPARSRWSSHTTRSCLNSHVTSQRAQSHYLNIGSMKLDHAHADSAVNLNGYSLTRVPGSNDDNLALQLPEPQSASFCNDFPPNQASPSESNVSSRSSSPPTHHQTAQNRSSWQLRGGSVPSTAVHPDFMGSREEGGGHISTHQSYPSQQSSGSSCTEARRSCSAEEPTVATPRSLFSSRRLPPLPNPVRPGPGSFPPPAALRMVSIKRNHSPVYSTQSCPSSSSEFKLPPLLNERHSDSLLMPPRNPARTR</sequence>
<dbReference type="GO" id="GO:0000978">
    <property type="term" value="F:RNA polymerase II cis-regulatory region sequence-specific DNA binding"/>
    <property type="evidence" value="ECO:0007669"/>
    <property type="project" value="TreeGrafter"/>
</dbReference>
<feature type="compositionally biased region" description="Polar residues" evidence="7">
    <location>
        <begin position="272"/>
        <end position="287"/>
    </location>
</feature>
<evidence type="ECO:0000256" key="1">
    <source>
        <dbReference type="ARBA" id="ARBA00004123"/>
    </source>
</evidence>
<feature type="compositionally biased region" description="Polar residues" evidence="7">
    <location>
        <begin position="572"/>
        <end position="585"/>
    </location>
</feature>
<feature type="compositionally biased region" description="Polar residues" evidence="7">
    <location>
        <begin position="461"/>
        <end position="473"/>
    </location>
</feature>
<dbReference type="VEuPathDB" id="FungiDB:PSTT_02586"/>
<dbReference type="GO" id="GO:0030154">
    <property type="term" value="P:cell differentiation"/>
    <property type="evidence" value="ECO:0007669"/>
    <property type="project" value="TreeGrafter"/>
</dbReference>
<comment type="subcellular location">
    <subcellularLocation>
        <location evidence="1 5 6">Nucleus</location>
    </subcellularLocation>
</comment>
<keyword evidence="10" id="KW-1185">Reference proteome</keyword>
<evidence type="ECO:0000256" key="3">
    <source>
        <dbReference type="ARBA" id="ARBA00023155"/>
    </source>
</evidence>
<dbReference type="VEuPathDB" id="FungiDB:PSHT_12485"/>
<feature type="compositionally biased region" description="Pro residues" evidence="7">
    <location>
        <begin position="542"/>
        <end position="559"/>
    </location>
</feature>
<feature type="region of interest" description="Disordered" evidence="7">
    <location>
        <begin position="1"/>
        <end position="31"/>
    </location>
</feature>
<evidence type="ECO:0000256" key="6">
    <source>
        <dbReference type="RuleBase" id="RU000682"/>
    </source>
</evidence>
<dbReference type="Pfam" id="PF00046">
    <property type="entry name" value="Homeodomain"/>
    <property type="match status" value="1"/>
</dbReference>
<dbReference type="SMART" id="SM00389">
    <property type="entry name" value="HOX"/>
    <property type="match status" value="1"/>
</dbReference>
<evidence type="ECO:0000259" key="8">
    <source>
        <dbReference type="PROSITE" id="PS50071"/>
    </source>
</evidence>
<proteinExistence type="predicted"/>
<dbReference type="GO" id="GO:0006357">
    <property type="term" value="P:regulation of transcription by RNA polymerase II"/>
    <property type="evidence" value="ECO:0007669"/>
    <property type="project" value="TreeGrafter"/>
</dbReference>
<reference evidence="9" key="1">
    <citation type="submission" date="2017-12" db="EMBL/GenBank/DDBJ databases">
        <title>Gene loss provides genomic basis for host adaptation in cereal stripe rust fungi.</title>
        <authorList>
            <person name="Xia C."/>
        </authorList>
    </citation>
    <scope>NUCLEOTIDE SEQUENCE [LARGE SCALE GENOMIC DNA]</scope>
    <source>
        <strain evidence="9">93-210</strain>
    </source>
</reference>
<organism evidence="9 10">
    <name type="scientific">Puccinia striiformis</name>
    <dbReference type="NCBI Taxonomy" id="27350"/>
    <lineage>
        <taxon>Eukaryota</taxon>
        <taxon>Fungi</taxon>
        <taxon>Dikarya</taxon>
        <taxon>Basidiomycota</taxon>
        <taxon>Pucciniomycotina</taxon>
        <taxon>Pucciniomycetes</taxon>
        <taxon>Pucciniales</taxon>
        <taxon>Pucciniaceae</taxon>
        <taxon>Puccinia</taxon>
    </lineage>
</organism>
<feature type="compositionally biased region" description="Polar residues" evidence="7">
    <location>
        <begin position="133"/>
        <end position="142"/>
    </location>
</feature>
<feature type="compositionally biased region" description="Low complexity" evidence="7">
    <location>
        <begin position="503"/>
        <end position="514"/>
    </location>
</feature>
<gene>
    <name evidence="9" type="ORF">PSTT_02586</name>
</gene>
<dbReference type="CDD" id="cd00086">
    <property type="entry name" value="homeodomain"/>
    <property type="match status" value="1"/>
</dbReference>
<dbReference type="Proteomes" id="UP000239156">
    <property type="component" value="Unassembled WGS sequence"/>
</dbReference>
<dbReference type="PANTHER" id="PTHR24324">
    <property type="entry name" value="HOMEOBOX PROTEIN HHEX"/>
    <property type="match status" value="1"/>
</dbReference>
<dbReference type="PROSITE" id="PS50071">
    <property type="entry name" value="HOMEOBOX_2"/>
    <property type="match status" value="1"/>
</dbReference>
<dbReference type="FunFam" id="1.10.10.60:FF:000453">
    <property type="entry name" value="Unplaced genomic scaffold supercont1.84, whole genome shotgun sequence"/>
    <property type="match status" value="1"/>
</dbReference>
<evidence type="ECO:0000256" key="7">
    <source>
        <dbReference type="SAM" id="MobiDB-lite"/>
    </source>
</evidence>
<feature type="compositionally biased region" description="Low complexity" evidence="7">
    <location>
        <begin position="532"/>
        <end position="541"/>
    </location>
</feature>
<accession>A0A2S4VZT1</accession>
<keyword evidence="4 5" id="KW-0539">Nucleus</keyword>
<keyword evidence="2 5" id="KW-0238">DNA-binding</keyword>